<dbReference type="GO" id="GO:0006355">
    <property type="term" value="P:regulation of DNA-templated transcription"/>
    <property type="evidence" value="ECO:0007669"/>
    <property type="project" value="InterPro"/>
</dbReference>
<keyword evidence="2" id="KW-1185">Reference proteome</keyword>
<dbReference type="SUPFAM" id="SSF47598">
    <property type="entry name" value="Ribbon-helix-helix"/>
    <property type="match status" value="1"/>
</dbReference>
<dbReference type="AlphaFoldDB" id="A0A552U9A1"/>
<dbReference type="InterPro" id="IPR010985">
    <property type="entry name" value="Ribbon_hlx_hlx"/>
</dbReference>
<evidence type="ECO:0000313" key="2">
    <source>
        <dbReference type="Proteomes" id="UP000317894"/>
    </source>
</evidence>
<name>A0A552U9A1_9SPHN</name>
<dbReference type="EMBL" id="VJWA01000002">
    <property type="protein sequence ID" value="TRW14804.1"/>
    <property type="molecule type" value="Genomic_DNA"/>
</dbReference>
<organism evidence="1 2">
    <name type="scientific">Glacieibacterium frigidum</name>
    <dbReference type="NCBI Taxonomy" id="2593303"/>
    <lineage>
        <taxon>Bacteria</taxon>
        <taxon>Pseudomonadati</taxon>
        <taxon>Pseudomonadota</taxon>
        <taxon>Alphaproteobacteria</taxon>
        <taxon>Sphingomonadales</taxon>
        <taxon>Sphingosinicellaceae</taxon>
        <taxon>Glacieibacterium</taxon>
    </lineage>
</organism>
<sequence>MSMRAPDGQLPQIKVRVSDELRSKLEASARDKGWPVNREINARLEATYSNEDRFGSRANAAIFQVIGQAIHELEQRVGRRWTGDYAVWRAARDVAIAYVDQLRPPPDEAARIAELRQSELNAEAELRKAAEEYNQEYSPLFDDNFQPIYPWDQQIVAGTFESQPGDEGHQIQRTAYRKVFDLNENLIAIRHQIQRITIPQVEQHRMYSKIAHELLENLLKKSEDG</sequence>
<proteinExistence type="predicted"/>
<dbReference type="InterPro" id="IPR013321">
    <property type="entry name" value="Arc_rbn_hlx_hlx"/>
</dbReference>
<evidence type="ECO:0008006" key="3">
    <source>
        <dbReference type="Google" id="ProtNLM"/>
    </source>
</evidence>
<gene>
    <name evidence="1" type="ORF">FMM06_14090</name>
</gene>
<dbReference type="Gene3D" id="1.10.1220.10">
    <property type="entry name" value="Met repressor-like"/>
    <property type="match status" value="1"/>
</dbReference>
<dbReference type="RefSeq" id="WP_185965194.1">
    <property type="nucleotide sequence ID" value="NZ_VJWA01000002.1"/>
</dbReference>
<accession>A0A552U9A1</accession>
<dbReference type="Proteomes" id="UP000317894">
    <property type="component" value="Unassembled WGS sequence"/>
</dbReference>
<protein>
    <recommendedName>
        <fullName evidence="3">Arc-like DNA binding domain-containing protein</fullName>
    </recommendedName>
</protein>
<reference evidence="1 2" key="1">
    <citation type="submission" date="2019-07" db="EMBL/GenBank/DDBJ databases">
        <title>Novel species isolated from glacier.</title>
        <authorList>
            <person name="Liu Q."/>
            <person name="Xin Y.-H."/>
        </authorList>
    </citation>
    <scope>NUCLEOTIDE SEQUENCE [LARGE SCALE GENOMIC DNA]</scope>
    <source>
        <strain evidence="1 2">LB1R16</strain>
    </source>
</reference>
<comment type="caution">
    <text evidence="1">The sequence shown here is derived from an EMBL/GenBank/DDBJ whole genome shotgun (WGS) entry which is preliminary data.</text>
</comment>
<evidence type="ECO:0000313" key="1">
    <source>
        <dbReference type="EMBL" id="TRW14804.1"/>
    </source>
</evidence>